<dbReference type="Pfam" id="PF01326">
    <property type="entry name" value="PPDK_N"/>
    <property type="match status" value="1"/>
</dbReference>
<feature type="domain" description="Pyruvate phosphate dikinase AMP/ATP-binding" evidence="17">
    <location>
        <begin position="59"/>
        <end position="468"/>
    </location>
</feature>
<feature type="compositionally biased region" description="Polar residues" evidence="15">
    <location>
        <begin position="10"/>
        <end position="27"/>
    </location>
</feature>
<evidence type="ECO:0000256" key="8">
    <source>
        <dbReference type="ARBA" id="ARBA00022723"/>
    </source>
</evidence>
<feature type="domain" description="PEP-utilising enzyme C-terminal" evidence="18">
    <location>
        <begin position="855"/>
        <end position="1084"/>
    </location>
</feature>
<dbReference type="InterPro" id="IPR002192">
    <property type="entry name" value="PPDK_AMP/ATP-bd"/>
</dbReference>
<dbReference type="STRING" id="1121448.DGI_2250"/>
<evidence type="ECO:0000259" key="17">
    <source>
        <dbReference type="Pfam" id="PF01326"/>
    </source>
</evidence>
<organism evidence="19 20">
    <name type="scientific">Megalodesulfovibrio gigas (strain ATCC 19364 / DSM 1382 / NCIMB 9332 / VKM B-1759)</name>
    <name type="common">Desulfovibrio gigas</name>
    <dbReference type="NCBI Taxonomy" id="1121448"/>
    <lineage>
        <taxon>Bacteria</taxon>
        <taxon>Pseudomonadati</taxon>
        <taxon>Thermodesulfobacteriota</taxon>
        <taxon>Desulfovibrionia</taxon>
        <taxon>Desulfovibrionales</taxon>
        <taxon>Desulfovibrionaceae</taxon>
        <taxon>Megalodesulfovibrio</taxon>
    </lineage>
</organism>
<dbReference type="PANTHER" id="PTHR43030:SF1">
    <property type="entry name" value="PHOSPHOENOLPYRUVATE SYNTHASE"/>
    <property type="match status" value="1"/>
</dbReference>
<evidence type="ECO:0000256" key="12">
    <source>
        <dbReference type="ARBA" id="ARBA00022842"/>
    </source>
</evidence>
<evidence type="ECO:0000256" key="7">
    <source>
        <dbReference type="ARBA" id="ARBA00022679"/>
    </source>
</evidence>
<dbReference type="SUPFAM" id="SSF56059">
    <property type="entry name" value="Glutathione synthetase ATP-binding domain-like"/>
    <property type="match status" value="1"/>
</dbReference>
<dbReference type="UniPathway" id="UPA00138"/>
<comment type="function">
    <text evidence="2">Catalyzes the phosphorylation of pyruvate to phosphoenolpyruvate.</text>
</comment>
<keyword evidence="9" id="KW-0547">Nucleotide-binding</keyword>
<dbReference type="InterPro" id="IPR008279">
    <property type="entry name" value="PEP-util_enz_mobile_dom"/>
</dbReference>
<comment type="catalytic activity">
    <reaction evidence="14">
        <text>pyruvate + ATP + H2O = phosphoenolpyruvate + AMP + phosphate + 2 H(+)</text>
        <dbReference type="Rhea" id="RHEA:11364"/>
        <dbReference type="ChEBI" id="CHEBI:15361"/>
        <dbReference type="ChEBI" id="CHEBI:15377"/>
        <dbReference type="ChEBI" id="CHEBI:15378"/>
        <dbReference type="ChEBI" id="CHEBI:30616"/>
        <dbReference type="ChEBI" id="CHEBI:43474"/>
        <dbReference type="ChEBI" id="CHEBI:58702"/>
        <dbReference type="ChEBI" id="CHEBI:456215"/>
        <dbReference type="EC" id="2.7.9.2"/>
    </reaction>
</comment>
<evidence type="ECO:0000256" key="15">
    <source>
        <dbReference type="SAM" id="MobiDB-lite"/>
    </source>
</evidence>
<keyword evidence="8" id="KW-0479">Metal-binding</keyword>
<evidence type="ECO:0000256" key="3">
    <source>
        <dbReference type="ARBA" id="ARBA00004742"/>
    </source>
</evidence>
<evidence type="ECO:0000256" key="10">
    <source>
        <dbReference type="ARBA" id="ARBA00022777"/>
    </source>
</evidence>
<comment type="cofactor">
    <cofactor evidence="1">
        <name>Mg(2+)</name>
        <dbReference type="ChEBI" id="CHEBI:18420"/>
    </cofactor>
</comment>
<dbReference type="InterPro" id="IPR040442">
    <property type="entry name" value="Pyrv_kinase-like_dom_sf"/>
</dbReference>
<keyword evidence="19" id="KW-0670">Pyruvate</keyword>
<dbReference type="EMBL" id="CP006585">
    <property type="protein sequence ID" value="AGW14005.1"/>
    <property type="molecule type" value="Genomic_DNA"/>
</dbReference>
<feature type="region of interest" description="Disordered" evidence="15">
    <location>
        <begin position="1"/>
        <end position="32"/>
    </location>
</feature>
<evidence type="ECO:0000256" key="9">
    <source>
        <dbReference type="ARBA" id="ARBA00022741"/>
    </source>
</evidence>
<evidence type="ECO:0000256" key="5">
    <source>
        <dbReference type="ARBA" id="ARBA00011996"/>
    </source>
</evidence>
<dbReference type="SUPFAM" id="SSF52009">
    <property type="entry name" value="Phosphohistidine domain"/>
    <property type="match status" value="1"/>
</dbReference>
<dbReference type="InterPro" id="IPR006319">
    <property type="entry name" value="PEP_synth"/>
</dbReference>
<keyword evidence="11" id="KW-0067">ATP-binding</keyword>
<feature type="domain" description="PEP-utilising enzyme mobile" evidence="16">
    <location>
        <begin position="509"/>
        <end position="581"/>
    </location>
</feature>
<evidence type="ECO:0000259" key="18">
    <source>
        <dbReference type="Pfam" id="PF02896"/>
    </source>
</evidence>
<dbReference type="eggNOG" id="COG0574">
    <property type="taxonomic scope" value="Bacteria"/>
</dbReference>
<dbReference type="InterPro" id="IPR000121">
    <property type="entry name" value="PEP_util_C"/>
</dbReference>
<protein>
    <recommendedName>
        <fullName evidence="6">Phosphoenolpyruvate synthase</fullName>
        <ecNumber evidence="5">2.7.9.2</ecNumber>
    </recommendedName>
    <alternativeName>
        <fullName evidence="13">Pyruvate, water dikinase</fullName>
    </alternativeName>
</protein>
<dbReference type="InterPro" id="IPR013815">
    <property type="entry name" value="ATP_grasp_subdomain_1"/>
</dbReference>
<dbReference type="Pfam" id="PF02896">
    <property type="entry name" value="PEP-utilizers_C"/>
    <property type="match status" value="1"/>
</dbReference>
<dbReference type="Gene3D" id="3.30.470.20">
    <property type="entry name" value="ATP-grasp fold, B domain"/>
    <property type="match status" value="1"/>
</dbReference>
<dbReference type="PANTHER" id="PTHR43030">
    <property type="entry name" value="PHOSPHOENOLPYRUVATE SYNTHASE"/>
    <property type="match status" value="1"/>
</dbReference>
<keyword evidence="12" id="KW-0460">Magnesium</keyword>
<evidence type="ECO:0000259" key="16">
    <source>
        <dbReference type="Pfam" id="PF00391"/>
    </source>
</evidence>
<dbReference type="eggNOG" id="COG3848">
    <property type="taxonomic scope" value="Bacteria"/>
</dbReference>
<dbReference type="EC" id="2.7.9.2" evidence="5"/>
<keyword evidence="20" id="KW-1185">Reference proteome</keyword>
<evidence type="ECO:0000256" key="1">
    <source>
        <dbReference type="ARBA" id="ARBA00001946"/>
    </source>
</evidence>
<dbReference type="HOGENOM" id="CLU_271342_0_0_7"/>
<dbReference type="GO" id="GO:0008986">
    <property type="term" value="F:pyruvate, water dikinase activity"/>
    <property type="evidence" value="ECO:0007669"/>
    <property type="project" value="UniProtKB-EC"/>
</dbReference>
<dbReference type="Pfam" id="PF00391">
    <property type="entry name" value="PEP-utilizers"/>
    <property type="match status" value="1"/>
</dbReference>
<dbReference type="InterPro" id="IPR015813">
    <property type="entry name" value="Pyrv/PenolPyrv_kinase-like_dom"/>
</dbReference>
<reference evidence="20" key="2">
    <citation type="submission" date="2013-07" db="EMBL/GenBank/DDBJ databases">
        <authorList>
            <person name="Morais-Silva F.O."/>
            <person name="Rezende A.M."/>
            <person name="Pimentel C."/>
            <person name="Resende D.M."/>
            <person name="Santos C.I."/>
            <person name="Clemente C."/>
            <person name="de Oliveira L.M."/>
            <person name="da Silva S.M."/>
            <person name="Costa D.A."/>
            <person name="Varela-Raposo A."/>
            <person name="Horacio E.C.A."/>
            <person name="Matos M."/>
            <person name="Flores O."/>
            <person name="Ruiz J.C."/>
            <person name="Rodrigues-Pousada C."/>
        </authorList>
    </citation>
    <scope>NUCLEOTIDE SEQUENCE [LARGE SCALE GENOMIC DNA]</scope>
    <source>
        <strain evidence="20">ATCC 19364 / DSM 1382 / NCIMB 9332 / VKM B-1759</strain>
    </source>
</reference>
<dbReference type="AlphaFoldDB" id="T2GBN8"/>
<gene>
    <name evidence="19" type="primary">ppdK</name>
    <name evidence="19" type="ORF">DGI_2250</name>
</gene>
<sequence>MAKAKAEAQMATQTSAEQGTETASPGQEQAGAPDLAKLKEKLVLTGADIVAIGEEAELLVGGKNYNTAIISQVSGIRAPQFRAISSIAFHRVLDETKVNATLVRQLVDREYNRTDWNDAEINKDPEYLKHFVRRLAKDVKSETRAHPGANQLKLRTFINNVVEGFATSPEGIDQLRKRSMLVQVGILSVEMPKDIENAVREAYNEICKEAGIEDEPVAVRSSAAGEDSRKKAFAGLQDTYLNIVGDTQCVEAYQWDCASAYNLRSMTYRREAILDALIKAEDSGDDEIATKAKIEWSIENTSLSVCIMRMINPVISGTAFSADTATGCRGTMRKDLVSIDASYGLGEAVVGGMVTPDKFYVFKRGDGSEVVIRFMGAKDKKIVYDDVMGGTKIVDVPEHEVYRWALSLAQAEEVAKGVRAVSAAYDGMIMDTEFCFDAADRLWFVQARPETRWNEEFEHHPHTIYMRRLEVEPKARQNAELVLEGNGASRGAGQGTVKFLRSALELNKINKGDILAAERTDPDMVPGMRIAAAILADVGGDTSHAAITSRELGIPAVIGIGRLEMLKSLEGQEITVDGSTGKVYRGTLPLVEVGGEIDVSSFPATKTKVGLILADVGQAMFLSRLRESSDFEVGLLRAEFMLGNIAIHPLALEAYDNGVLEQVVEKHIEELDNELTKIIRDQMAAGVVSVDMKLRQYVGVVTGIAKELDALTERESTRSTEEVLSIHRQIRELDKKLDEYVNLASQRIDVLKTSTDLEEHVAVIMGYKDKILAHAGKDPDSRKLRQEYEAAIKAQVEMVKDDPQIKTMLEKIENMRRDVALKVGLLGAMESVTGVPRRIKEILKARGYRTGREHYVQTLAQGLALFAMAFSGRPIIYRTTDFKSNEYRNLIGGILFEEFEDNPMLGYRGVSRNIHDWELEAFKLARGIFGGSNLQLMLPFVRTLEEARSMKRYLEQVHHLRSGKDGLKLHLMSEIPSNAILAKQFIEEFDGFSIGSNDMTQMVLATDRDNARLRHIYDEEDPAVIWAILVTIFTGQKMGKKVGFCGQGVSNSLILRGLVSIAGIVSASVVPDTYAQTKFDVAEVEKENLSADKLGDWLCQQFLERLKKAIKVNNYEHILKKYTTAADFMEWYEGELARLHEQLRDNMDAAKESFYRQEMENFRATFHKAAIYANWNWNETVTDALHHAGFATFGEQAAALAEQRKKHW</sequence>
<dbReference type="eggNOG" id="COG1080">
    <property type="taxonomic scope" value="Bacteria"/>
</dbReference>
<dbReference type="GO" id="GO:0046872">
    <property type="term" value="F:metal ion binding"/>
    <property type="evidence" value="ECO:0007669"/>
    <property type="project" value="UniProtKB-KW"/>
</dbReference>
<dbReference type="Gene3D" id="3.30.1490.20">
    <property type="entry name" value="ATP-grasp fold, A domain"/>
    <property type="match status" value="1"/>
</dbReference>
<evidence type="ECO:0000256" key="2">
    <source>
        <dbReference type="ARBA" id="ARBA00002988"/>
    </source>
</evidence>
<evidence type="ECO:0000313" key="19">
    <source>
        <dbReference type="EMBL" id="AGW14005.1"/>
    </source>
</evidence>
<evidence type="ECO:0000256" key="13">
    <source>
        <dbReference type="ARBA" id="ARBA00033470"/>
    </source>
</evidence>
<dbReference type="PATRIC" id="fig|1121448.10.peg.2203"/>
<evidence type="ECO:0000256" key="11">
    <source>
        <dbReference type="ARBA" id="ARBA00022840"/>
    </source>
</evidence>
<name>T2GBN8_MEGG1</name>
<dbReference type="Proteomes" id="UP000016587">
    <property type="component" value="Chromosome"/>
</dbReference>
<dbReference type="SUPFAM" id="SSF51621">
    <property type="entry name" value="Phosphoenolpyruvate/pyruvate domain"/>
    <property type="match status" value="1"/>
</dbReference>
<dbReference type="InterPro" id="IPR023151">
    <property type="entry name" value="PEP_util_CS"/>
</dbReference>
<comment type="similarity">
    <text evidence="4">Belongs to the PEP-utilizing enzyme family.</text>
</comment>
<proteinExistence type="inferred from homology"/>
<evidence type="ECO:0000256" key="14">
    <source>
        <dbReference type="ARBA" id="ARBA00047700"/>
    </source>
</evidence>
<dbReference type="Gene3D" id="3.50.30.10">
    <property type="entry name" value="Phosphohistidine domain"/>
    <property type="match status" value="1"/>
</dbReference>
<accession>T2GBN8</accession>
<dbReference type="PROSITE" id="PS00742">
    <property type="entry name" value="PEP_ENZYMES_2"/>
    <property type="match status" value="1"/>
</dbReference>
<dbReference type="Gene3D" id="3.20.20.60">
    <property type="entry name" value="Phosphoenolpyruvate-binding domains"/>
    <property type="match status" value="1"/>
</dbReference>
<evidence type="ECO:0000256" key="6">
    <source>
        <dbReference type="ARBA" id="ARBA00021623"/>
    </source>
</evidence>
<dbReference type="InterPro" id="IPR036637">
    <property type="entry name" value="Phosphohistidine_dom_sf"/>
</dbReference>
<keyword evidence="10 19" id="KW-0418">Kinase</keyword>
<dbReference type="GO" id="GO:0005524">
    <property type="term" value="F:ATP binding"/>
    <property type="evidence" value="ECO:0007669"/>
    <property type="project" value="UniProtKB-KW"/>
</dbReference>
<dbReference type="KEGG" id="dgg:DGI_2250"/>
<comment type="pathway">
    <text evidence="3">Carbohydrate biosynthesis; gluconeogenesis.</text>
</comment>
<reference evidence="19 20" key="1">
    <citation type="journal article" date="2013" name="J. Bacteriol.">
        <title>Roles of HynAB and Ech, the only two hydrogenases found in the model sulfate reducer Desulfovibrio gigas.</title>
        <authorList>
            <person name="Morais-Silva F.O."/>
            <person name="Santos C.I."/>
            <person name="Rodrigues R."/>
            <person name="Pereira I.A."/>
            <person name="Rodrigues-Pousada C."/>
        </authorList>
    </citation>
    <scope>NUCLEOTIDE SEQUENCE [LARGE SCALE GENOMIC DNA]</scope>
    <source>
        <strain evidence="20">ATCC 19364 / DSM 1382 / NCIMB 9332 / VKM B-1759</strain>
    </source>
</reference>
<dbReference type="GO" id="GO:0006094">
    <property type="term" value="P:gluconeogenesis"/>
    <property type="evidence" value="ECO:0007669"/>
    <property type="project" value="UniProtKB-UniPathway"/>
</dbReference>
<keyword evidence="7 19" id="KW-0808">Transferase</keyword>
<evidence type="ECO:0000256" key="4">
    <source>
        <dbReference type="ARBA" id="ARBA00007837"/>
    </source>
</evidence>
<dbReference type="RefSeq" id="WP_021760953.1">
    <property type="nucleotide sequence ID" value="NC_022444.1"/>
</dbReference>
<evidence type="ECO:0000313" key="20">
    <source>
        <dbReference type="Proteomes" id="UP000016587"/>
    </source>
</evidence>